<keyword evidence="2" id="KW-0812">Transmembrane</keyword>
<comment type="caution">
    <text evidence="3">The sequence shown here is derived from an EMBL/GenBank/DDBJ whole genome shotgun (WGS) entry which is preliminary data.</text>
</comment>
<accession>A0A830I3T7</accession>
<evidence type="ECO:0000313" key="4">
    <source>
        <dbReference type="Proteomes" id="UP000660262"/>
    </source>
</evidence>
<reference evidence="3" key="1">
    <citation type="submission" date="2020-10" db="EMBL/GenBank/DDBJ databases">
        <title>Unveiling of a novel bifunctional photoreceptor, Dualchrome1, isolated from a cosmopolitan green alga.</title>
        <authorList>
            <person name="Suzuki S."/>
            <person name="Kawachi M."/>
        </authorList>
    </citation>
    <scope>NUCLEOTIDE SEQUENCE</scope>
    <source>
        <strain evidence="3">NIES 2893</strain>
    </source>
</reference>
<keyword evidence="2" id="KW-1133">Transmembrane helix</keyword>
<dbReference type="Proteomes" id="UP000660262">
    <property type="component" value="Unassembled WGS sequence"/>
</dbReference>
<evidence type="ECO:0008006" key="5">
    <source>
        <dbReference type="Google" id="ProtNLM"/>
    </source>
</evidence>
<feature type="compositionally biased region" description="Basic and acidic residues" evidence="1">
    <location>
        <begin position="223"/>
        <end position="234"/>
    </location>
</feature>
<feature type="compositionally biased region" description="Basic and acidic residues" evidence="1">
    <location>
        <begin position="182"/>
        <end position="192"/>
    </location>
</feature>
<keyword evidence="4" id="KW-1185">Reference proteome</keyword>
<feature type="compositionally biased region" description="Basic and acidic residues" evidence="1">
    <location>
        <begin position="263"/>
        <end position="277"/>
    </location>
</feature>
<dbReference type="EMBL" id="BNJQ01000036">
    <property type="protein sequence ID" value="GHP11807.1"/>
    <property type="molecule type" value="Genomic_DNA"/>
</dbReference>
<keyword evidence="2" id="KW-0472">Membrane</keyword>
<gene>
    <name evidence="3" type="ORF">PPROV_001053400</name>
</gene>
<organism evidence="3 4">
    <name type="scientific">Pycnococcus provasolii</name>
    <dbReference type="NCBI Taxonomy" id="41880"/>
    <lineage>
        <taxon>Eukaryota</taxon>
        <taxon>Viridiplantae</taxon>
        <taxon>Chlorophyta</taxon>
        <taxon>Pseudoscourfieldiophyceae</taxon>
        <taxon>Pseudoscourfieldiales</taxon>
        <taxon>Pycnococcaceae</taxon>
        <taxon>Pycnococcus</taxon>
    </lineage>
</organism>
<proteinExistence type="predicted"/>
<evidence type="ECO:0000256" key="1">
    <source>
        <dbReference type="SAM" id="MobiDB-lite"/>
    </source>
</evidence>
<sequence length="277" mass="28960">MQGENESDASSDDAAPGPLEAAAGYAYTVGVVFLLIRVLKRRANRATTQKTSESDVTAAKVFGIEIPNQTPLQRREDALRRAREEADRPLPEPVEAYKGAAAATLFGVGVLLAAGQANEAIDAMPAPDAYFLRNASEALKLIASGGLYLTGFLCIFTGLGIGAFGLQVQFAPDKVLESRKSAAERKEKEVERLASGVSSSSSSASASSSSASSSSSSSSSKTRQPEMKKKENPWRNRPSGGGMAGMADKSSKSSEGGANLGLLRDDGPIGDIKNDKI</sequence>
<protein>
    <recommendedName>
        <fullName evidence="5">Transmembrane protein</fullName>
    </recommendedName>
</protein>
<feature type="transmembrane region" description="Helical" evidence="2">
    <location>
        <begin position="22"/>
        <end position="39"/>
    </location>
</feature>
<feature type="compositionally biased region" description="Low complexity" evidence="1">
    <location>
        <begin position="198"/>
        <end position="220"/>
    </location>
</feature>
<feature type="transmembrane region" description="Helical" evidence="2">
    <location>
        <begin position="141"/>
        <end position="166"/>
    </location>
</feature>
<evidence type="ECO:0000256" key="2">
    <source>
        <dbReference type="SAM" id="Phobius"/>
    </source>
</evidence>
<feature type="region of interest" description="Disordered" evidence="1">
    <location>
        <begin position="182"/>
        <end position="277"/>
    </location>
</feature>
<name>A0A830I3T7_9CHLO</name>
<evidence type="ECO:0000313" key="3">
    <source>
        <dbReference type="EMBL" id="GHP11807.1"/>
    </source>
</evidence>
<dbReference type="AlphaFoldDB" id="A0A830I3T7"/>